<sequence length="248" mass="27037">MRAIILAAGRGGRMRPYTEDRPKCLVELRGRSLLDRQVSALRGGGVDEIGVVTGWRGEAFAGTGLRTFENPLWARSTMVESLAAAAEWLAEEPVIVSYGDIVFSAATVRDLVRSTAGIAVAYDTEWESVWRQRFEEPLSDAETFQVDADGLLTDIGSRPDSLAQVRGQYMGLVRLTPTAWEVLRETRAASEENAALDMTGLLGLVTRTGRLRIAAVPNTGPWWEFDSPSDVDAGLPVLDRLDAEQEGG</sequence>
<accession>A0A9X2VKV0</accession>
<dbReference type="AlphaFoldDB" id="A0A9X2VKV0"/>
<comment type="caution">
    <text evidence="4">The sequence shown here is derived from an EMBL/GenBank/DDBJ whole genome shotgun (WGS) entry which is preliminary data.</text>
</comment>
<feature type="domain" description="MobA-like NTP transferase" evidence="3">
    <location>
        <begin position="3"/>
        <end position="121"/>
    </location>
</feature>
<organism evidence="4 5">
    <name type="scientific">Umezawaea endophytica</name>
    <dbReference type="NCBI Taxonomy" id="1654476"/>
    <lineage>
        <taxon>Bacteria</taxon>
        <taxon>Bacillati</taxon>
        <taxon>Actinomycetota</taxon>
        <taxon>Actinomycetes</taxon>
        <taxon>Pseudonocardiales</taxon>
        <taxon>Pseudonocardiaceae</taxon>
        <taxon>Umezawaea</taxon>
    </lineage>
</organism>
<evidence type="ECO:0000256" key="1">
    <source>
        <dbReference type="ARBA" id="ARBA00022679"/>
    </source>
</evidence>
<dbReference type="EMBL" id="JANYMP010000003">
    <property type="protein sequence ID" value="MCS7477023.1"/>
    <property type="molecule type" value="Genomic_DNA"/>
</dbReference>
<dbReference type="InterPro" id="IPR025877">
    <property type="entry name" value="MobA-like_NTP_Trfase"/>
</dbReference>
<evidence type="ECO:0000313" key="4">
    <source>
        <dbReference type="EMBL" id="MCS7477023.1"/>
    </source>
</evidence>
<reference evidence="4" key="1">
    <citation type="submission" date="2022-08" db="EMBL/GenBank/DDBJ databases">
        <authorList>
            <person name="Tistechok S."/>
            <person name="Samborskyy M."/>
            <person name="Roman I."/>
        </authorList>
    </citation>
    <scope>NUCLEOTIDE SEQUENCE</scope>
    <source>
        <strain evidence="4">DSM 103496</strain>
    </source>
</reference>
<dbReference type="InterPro" id="IPR029044">
    <property type="entry name" value="Nucleotide-diphossugar_trans"/>
</dbReference>
<keyword evidence="2 4" id="KW-0548">Nucleotidyltransferase</keyword>
<gene>
    <name evidence="4" type="ORF">NZH93_09175</name>
</gene>
<dbReference type="GO" id="GO:0016779">
    <property type="term" value="F:nucleotidyltransferase activity"/>
    <property type="evidence" value="ECO:0007669"/>
    <property type="project" value="UniProtKB-KW"/>
</dbReference>
<protein>
    <submittedName>
        <fullName evidence="4">Phosphocholine cytidylyltransferase family protein</fullName>
    </submittedName>
</protein>
<dbReference type="PANTHER" id="PTHR43584">
    <property type="entry name" value="NUCLEOTIDYL TRANSFERASE"/>
    <property type="match status" value="1"/>
</dbReference>
<proteinExistence type="predicted"/>
<name>A0A9X2VKV0_9PSEU</name>
<evidence type="ECO:0000256" key="2">
    <source>
        <dbReference type="ARBA" id="ARBA00022695"/>
    </source>
</evidence>
<dbReference type="SUPFAM" id="SSF53448">
    <property type="entry name" value="Nucleotide-diphospho-sugar transferases"/>
    <property type="match status" value="1"/>
</dbReference>
<dbReference type="RefSeq" id="WP_259622536.1">
    <property type="nucleotide sequence ID" value="NZ_JANYMP010000003.1"/>
</dbReference>
<dbReference type="Proteomes" id="UP001141259">
    <property type="component" value="Unassembled WGS sequence"/>
</dbReference>
<evidence type="ECO:0000259" key="3">
    <source>
        <dbReference type="Pfam" id="PF12804"/>
    </source>
</evidence>
<keyword evidence="1" id="KW-0808">Transferase</keyword>
<keyword evidence="5" id="KW-1185">Reference proteome</keyword>
<dbReference type="InterPro" id="IPR050065">
    <property type="entry name" value="GlmU-like"/>
</dbReference>
<dbReference type="Pfam" id="PF12804">
    <property type="entry name" value="NTP_transf_3"/>
    <property type="match status" value="1"/>
</dbReference>
<dbReference type="CDD" id="cd02523">
    <property type="entry name" value="PC_cytidylyltransferase"/>
    <property type="match status" value="1"/>
</dbReference>
<evidence type="ECO:0000313" key="5">
    <source>
        <dbReference type="Proteomes" id="UP001141259"/>
    </source>
</evidence>
<dbReference type="Gene3D" id="3.90.550.10">
    <property type="entry name" value="Spore Coat Polysaccharide Biosynthesis Protein SpsA, Chain A"/>
    <property type="match status" value="1"/>
</dbReference>
<dbReference type="PANTHER" id="PTHR43584:SF8">
    <property type="entry name" value="N-ACETYLMURAMATE ALPHA-1-PHOSPHATE URIDYLYLTRANSFERASE"/>
    <property type="match status" value="1"/>
</dbReference>